<dbReference type="Proteomes" id="UP000245252">
    <property type="component" value="Unassembled WGS sequence"/>
</dbReference>
<dbReference type="RefSeq" id="WP_109459446.1">
    <property type="nucleotide sequence ID" value="NZ_QFBC01000007.1"/>
</dbReference>
<dbReference type="GO" id="GO:0004622">
    <property type="term" value="F:phosphatidylcholine lysophospholipase activity"/>
    <property type="evidence" value="ECO:0007669"/>
    <property type="project" value="TreeGrafter"/>
</dbReference>
<dbReference type="CDD" id="cd01822">
    <property type="entry name" value="Lysophospholipase_L1_like"/>
    <property type="match status" value="1"/>
</dbReference>
<evidence type="ECO:0000256" key="1">
    <source>
        <dbReference type="SAM" id="SignalP"/>
    </source>
</evidence>
<feature type="signal peptide" evidence="1">
    <location>
        <begin position="1"/>
        <end position="22"/>
    </location>
</feature>
<name>A0A2U2DPB1_9HYPH</name>
<accession>A0A2U2DPB1</accession>
<evidence type="ECO:0000313" key="3">
    <source>
        <dbReference type="EMBL" id="PWE55148.1"/>
    </source>
</evidence>
<evidence type="ECO:0000259" key="2">
    <source>
        <dbReference type="Pfam" id="PF13472"/>
    </source>
</evidence>
<feature type="chain" id="PRO_5015409516" evidence="1">
    <location>
        <begin position="23"/>
        <end position="217"/>
    </location>
</feature>
<protein>
    <submittedName>
        <fullName evidence="3">Arylesterase</fullName>
    </submittedName>
</protein>
<dbReference type="PANTHER" id="PTHR30383">
    <property type="entry name" value="THIOESTERASE 1/PROTEASE 1/LYSOPHOSPHOLIPASE L1"/>
    <property type="match status" value="1"/>
</dbReference>
<dbReference type="EMBL" id="QFBC01000007">
    <property type="protein sequence ID" value="PWE55148.1"/>
    <property type="molecule type" value="Genomic_DNA"/>
</dbReference>
<organism evidence="3 4">
    <name type="scientific">Metarhizobium album</name>
    <dbReference type="NCBI Taxonomy" id="2182425"/>
    <lineage>
        <taxon>Bacteria</taxon>
        <taxon>Pseudomonadati</taxon>
        <taxon>Pseudomonadota</taxon>
        <taxon>Alphaproteobacteria</taxon>
        <taxon>Hyphomicrobiales</taxon>
        <taxon>Rhizobiaceae</taxon>
        <taxon>Metarhizobium</taxon>
    </lineage>
</organism>
<sequence>MRFKARRIQFIVIMLAMVFAVAGTPAAARTLQLVGFGDSLMAGYQLPPNDAYPARLEAAMKAQGVDIAITNAGVSGDTTSAGLARVDWSVPDGTDGVILELGANDALRGIPPEQTEKNLDAIISRLKERGIAVLLAGMLAPPNMGGDYAAKFDPIYTRLAEKHGVPLYPLFIDGVVTQAKLQLEDGMHPNADGVGVMVERSLPVVKAFVDMISSGTK</sequence>
<reference evidence="3 4" key="1">
    <citation type="submission" date="2018-05" db="EMBL/GenBank/DDBJ databases">
        <title>The draft genome of strain NS-104.</title>
        <authorList>
            <person name="Hang P."/>
            <person name="Jiang J."/>
        </authorList>
    </citation>
    <scope>NUCLEOTIDE SEQUENCE [LARGE SCALE GENOMIC DNA]</scope>
    <source>
        <strain evidence="3 4">NS-104</strain>
    </source>
</reference>
<feature type="domain" description="SGNH hydrolase-type esterase" evidence="2">
    <location>
        <begin position="36"/>
        <end position="193"/>
    </location>
</feature>
<proteinExistence type="predicted"/>
<dbReference type="InterPro" id="IPR013830">
    <property type="entry name" value="SGNH_hydro"/>
</dbReference>
<dbReference type="InterPro" id="IPR051532">
    <property type="entry name" value="Ester_Hydrolysis_Enzymes"/>
</dbReference>
<dbReference type="InterPro" id="IPR036514">
    <property type="entry name" value="SGNH_hydro_sf"/>
</dbReference>
<dbReference type="Pfam" id="PF13472">
    <property type="entry name" value="Lipase_GDSL_2"/>
    <property type="match status" value="1"/>
</dbReference>
<keyword evidence="1" id="KW-0732">Signal</keyword>
<dbReference type="AlphaFoldDB" id="A0A2U2DPB1"/>
<gene>
    <name evidence="3" type="ORF">DEM27_17050</name>
</gene>
<keyword evidence="4" id="KW-1185">Reference proteome</keyword>
<dbReference type="SUPFAM" id="SSF52266">
    <property type="entry name" value="SGNH hydrolase"/>
    <property type="match status" value="1"/>
</dbReference>
<evidence type="ECO:0000313" key="4">
    <source>
        <dbReference type="Proteomes" id="UP000245252"/>
    </source>
</evidence>
<dbReference type="Gene3D" id="3.40.50.1110">
    <property type="entry name" value="SGNH hydrolase"/>
    <property type="match status" value="1"/>
</dbReference>
<comment type="caution">
    <text evidence="3">The sequence shown here is derived from an EMBL/GenBank/DDBJ whole genome shotgun (WGS) entry which is preliminary data.</text>
</comment>
<dbReference type="OrthoDB" id="9786188at2"/>
<dbReference type="PANTHER" id="PTHR30383:SF24">
    <property type="entry name" value="THIOESTERASE 1_PROTEASE 1_LYSOPHOSPHOLIPASE L1"/>
    <property type="match status" value="1"/>
</dbReference>